<sequence length="272" mass="31593">MSAVKPSKRRSYSFLRPHRLRLRMKYKKSNNKNKNKKKLKNKEENRREGIQKTEEENEFDSRSTHQYPGESFRDYVKRIFSYNEVWNLRKRRIEVEISGEEFNLYVEQLARYEGFYLNIEGHVLRIFDEIRECSITPEVIDAAKFALDENNKSEGLRGESPLKLTRVVRVNVGIRCGLCYYITFGASNGLLFEAEVEPREDGDVAMEGEIEYVMFDGEVESEERKCDNDDEGCGAIGEEGDHRHGLFFGNLVFHVLEAGTASRIDEGFVSCQ</sequence>
<dbReference type="Gene3D" id="3.10.450.10">
    <property type="match status" value="1"/>
</dbReference>
<name>W9S887_9ROSA</name>
<accession>W9S887</accession>
<dbReference type="EMBL" id="KE346220">
    <property type="protein sequence ID" value="EXC31011.1"/>
    <property type="molecule type" value="Genomic_DNA"/>
</dbReference>
<feature type="compositionally biased region" description="Basic and acidic residues" evidence="1">
    <location>
        <begin position="41"/>
        <end position="63"/>
    </location>
</feature>
<feature type="region of interest" description="Disordered" evidence="1">
    <location>
        <begin position="23"/>
        <end position="66"/>
    </location>
</feature>
<evidence type="ECO:0000313" key="3">
    <source>
        <dbReference type="Proteomes" id="UP000030645"/>
    </source>
</evidence>
<reference evidence="3" key="1">
    <citation type="submission" date="2013-01" db="EMBL/GenBank/DDBJ databases">
        <title>Draft Genome Sequence of a Mulberry Tree, Morus notabilis C.K. Schneid.</title>
        <authorList>
            <person name="He N."/>
            <person name="Zhao S."/>
        </authorList>
    </citation>
    <scope>NUCLEOTIDE SEQUENCE</scope>
</reference>
<gene>
    <name evidence="2" type="ORF">L484_021313</name>
</gene>
<dbReference type="InterPro" id="IPR046350">
    <property type="entry name" value="Cystatin_sf"/>
</dbReference>
<keyword evidence="3" id="KW-1185">Reference proteome</keyword>
<dbReference type="AlphaFoldDB" id="W9S887"/>
<dbReference type="Proteomes" id="UP000030645">
    <property type="component" value="Unassembled WGS sequence"/>
</dbReference>
<protein>
    <submittedName>
        <fullName evidence="2">Uncharacterized protein</fullName>
    </submittedName>
</protein>
<evidence type="ECO:0000256" key="1">
    <source>
        <dbReference type="SAM" id="MobiDB-lite"/>
    </source>
</evidence>
<dbReference type="SUPFAM" id="SSF54403">
    <property type="entry name" value="Cystatin/monellin"/>
    <property type="match status" value="1"/>
</dbReference>
<organism evidence="2 3">
    <name type="scientific">Morus notabilis</name>
    <dbReference type="NCBI Taxonomy" id="981085"/>
    <lineage>
        <taxon>Eukaryota</taxon>
        <taxon>Viridiplantae</taxon>
        <taxon>Streptophyta</taxon>
        <taxon>Embryophyta</taxon>
        <taxon>Tracheophyta</taxon>
        <taxon>Spermatophyta</taxon>
        <taxon>Magnoliopsida</taxon>
        <taxon>eudicotyledons</taxon>
        <taxon>Gunneridae</taxon>
        <taxon>Pentapetalae</taxon>
        <taxon>rosids</taxon>
        <taxon>fabids</taxon>
        <taxon>Rosales</taxon>
        <taxon>Moraceae</taxon>
        <taxon>Moreae</taxon>
        <taxon>Morus</taxon>
    </lineage>
</organism>
<proteinExistence type="predicted"/>
<feature type="compositionally biased region" description="Basic residues" evidence="1">
    <location>
        <begin position="23"/>
        <end position="40"/>
    </location>
</feature>
<evidence type="ECO:0000313" key="2">
    <source>
        <dbReference type="EMBL" id="EXC31011.1"/>
    </source>
</evidence>